<dbReference type="EMBL" id="KB445564">
    <property type="protein sequence ID" value="EMC91125.1"/>
    <property type="molecule type" value="Genomic_DNA"/>
</dbReference>
<evidence type="ECO:0000313" key="4">
    <source>
        <dbReference type="Proteomes" id="UP000011761"/>
    </source>
</evidence>
<gene>
    <name evidence="3" type="ORF">BAUCODRAFT_315607</name>
</gene>
<feature type="transmembrane region" description="Helical" evidence="2">
    <location>
        <begin position="155"/>
        <end position="180"/>
    </location>
</feature>
<dbReference type="OMA" id="KRGCAFF"/>
<keyword evidence="2" id="KW-0472">Membrane</keyword>
<keyword evidence="2" id="KW-1133">Transmembrane helix</keyword>
<dbReference type="HOGENOM" id="CLU_111638_0_0_1"/>
<evidence type="ECO:0000256" key="2">
    <source>
        <dbReference type="SAM" id="Phobius"/>
    </source>
</evidence>
<protein>
    <submittedName>
        <fullName evidence="3">Uncharacterized protein</fullName>
    </submittedName>
</protein>
<dbReference type="AlphaFoldDB" id="M2MXY0"/>
<evidence type="ECO:0000313" key="3">
    <source>
        <dbReference type="EMBL" id="EMC91125.1"/>
    </source>
</evidence>
<dbReference type="eggNOG" id="ENOG502SG6B">
    <property type="taxonomic scope" value="Eukaryota"/>
</dbReference>
<organism evidence="3 4">
    <name type="scientific">Baudoinia panamericana (strain UAMH 10762)</name>
    <name type="common">Angels' share fungus</name>
    <name type="synonym">Baudoinia compniacensis (strain UAMH 10762)</name>
    <dbReference type="NCBI Taxonomy" id="717646"/>
    <lineage>
        <taxon>Eukaryota</taxon>
        <taxon>Fungi</taxon>
        <taxon>Dikarya</taxon>
        <taxon>Ascomycota</taxon>
        <taxon>Pezizomycotina</taxon>
        <taxon>Dothideomycetes</taxon>
        <taxon>Dothideomycetidae</taxon>
        <taxon>Mycosphaerellales</taxon>
        <taxon>Teratosphaeriaceae</taxon>
        <taxon>Baudoinia</taxon>
    </lineage>
</organism>
<dbReference type="KEGG" id="bcom:BAUCODRAFT_315607"/>
<dbReference type="GeneID" id="19111515"/>
<name>M2MXY0_BAUPA</name>
<keyword evidence="4" id="KW-1185">Reference proteome</keyword>
<proteinExistence type="predicted"/>
<reference evidence="3 4" key="1">
    <citation type="journal article" date="2012" name="PLoS Pathog.">
        <title>Diverse lifestyles and strategies of plant pathogenesis encoded in the genomes of eighteen Dothideomycetes fungi.</title>
        <authorList>
            <person name="Ohm R.A."/>
            <person name="Feau N."/>
            <person name="Henrissat B."/>
            <person name="Schoch C.L."/>
            <person name="Horwitz B.A."/>
            <person name="Barry K.W."/>
            <person name="Condon B.J."/>
            <person name="Copeland A.C."/>
            <person name="Dhillon B."/>
            <person name="Glaser F."/>
            <person name="Hesse C.N."/>
            <person name="Kosti I."/>
            <person name="LaButti K."/>
            <person name="Lindquist E.A."/>
            <person name="Lucas S."/>
            <person name="Salamov A.A."/>
            <person name="Bradshaw R.E."/>
            <person name="Ciuffetti L."/>
            <person name="Hamelin R.C."/>
            <person name="Kema G.H.J."/>
            <person name="Lawrence C."/>
            <person name="Scott J.A."/>
            <person name="Spatafora J.W."/>
            <person name="Turgeon B.G."/>
            <person name="de Wit P.J.G.M."/>
            <person name="Zhong S."/>
            <person name="Goodwin S.B."/>
            <person name="Grigoriev I.V."/>
        </authorList>
    </citation>
    <scope>NUCLEOTIDE SEQUENCE [LARGE SCALE GENOMIC DNA]</scope>
    <source>
        <strain evidence="3 4">UAMH 10762</strain>
    </source>
</reference>
<dbReference type="OrthoDB" id="5387214at2759"/>
<keyword evidence="2" id="KW-0812">Transmembrane</keyword>
<feature type="region of interest" description="Disordered" evidence="1">
    <location>
        <begin position="1"/>
        <end position="39"/>
    </location>
</feature>
<sequence length="198" mass="21910">MEASHEKTAFGATIVPQTERQDEALIPPPTLDSPALTPAVSRDDVSADYHNDAIPPHSPFYHHAESKQYSRDNVAIFEKDLESGNATPLTAKDEENPFASKLSVDCNKECSMWPSRQTLMRQKTAEKQKQRAQRGCAGCGMLKDRWTMMSKRNQLLCKLVIALFIVGAIVGVCVGISIAVHGTYYSGEQHQQQVGAHR</sequence>
<dbReference type="Proteomes" id="UP000011761">
    <property type="component" value="Unassembled WGS sequence"/>
</dbReference>
<evidence type="ECO:0000256" key="1">
    <source>
        <dbReference type="SAM" id="MobiDB-lite"/>
    </source>
</evidence>
<dbReference type="RefSeq" id="XP_007681589.1">
    <property type="nucleotide sequence ID" value="XM_007683399.1"/>
</dbReference>
<accession>M2MXY0</accession>